<dbReference type="EMBL" id="CP011518">
    <property type="protein sequence ID" value="AKK24676.1"/>
    <property type="molecule type" value="Genomic_DNA"/>
</dbReference>
<dbReference type="PATRIC" id="fig|573737.6.peg.5492"/>
<dbReference type="CDD" id="cd00657">
    <property type="entry name" value="Ferritin_like"/>
    <property type="match status" value="1"/>
</dbReference>
<dbReference type="GO" id="GO:0008199">
    <property type="term" value="F:ferric iron binding"/>
    <property type="evidence" value="ECO:0007669"/>
    <property type="project" value="InterPro"/>
</dbReference>
<keyword evidence="2" id="KW-0614">Plasmid</keyword>
<proteinExistence type="predicted"/>
<dbReference type="Proteomes" id="UP000035050">
    <property type="component" value="Plasmid pPO70-1"/>
</dbReference>
<organism evidence="2 3">
    <name type="scientific">Pandoraea oxalativorans</name>
    <dbReference type="NCBI Taxonomy" id="573737"/>
    <lineage>
        <taxon>Bacteria</taxon>
        <taxon>Pseudomonadati</taxon>
        <taxon>Pseudomonadota</taxon>
        <taxon>Betaproteobacteria</taxon>
        <taxon>Burkholderiales</taxon>
        <taxon>Burkholderiaceae</taxon>
        <taxon>Pandoraea</taxon>
    </lineage>
</organism>
<geneLocation type="plasmid" evidence="2 3">
    <name>pPO70-1</name>
</geneLocation>
<dbReference type="InterPro" id="IPR008331">
    <property type="entry name" value="Ferritin_DPS_dom"/>
</dbReference>
<name>A0A0G3IFI3_9BURK</name>
<reference evidence="2" key="1">
    <citation type="submission" date="2016-06" db="EMBL/GenBank/DDBJ databases">
        <title>Pandoraea oxalativorans DSM 23570 Genome Sequencing.</title>
        <authorList>
            <person name="Ee R."/>
            <person name="Lim Y.-L."/>
            <person name="Yong D."/>
            <person name="Yin W.-F."/>
            <person name="Chan K.-G."/>
        </authorList>
    </citation>
    <scope>NUCLEOTIDE SEQUENCE</scope>
    <source>
        <strain evidence="2">DSM 23570</strain>
        <plasmid evidence="2">pPO70-1</plasmid>
    </source>
</reference>
<dbReference type="AlphaFoldDB" id="A0A0G3IFI3"/>
<dbReference type="Gene3D" id="1.20.1260.10">
    <property type="match status" value="1"/>
</dbReference>
<accession>A0A0G3IFI3</accession>
<feature type="domain" description="Ferritin/DPS" evidence="1">
    <location>
        <begin position="89"/>
        <end position="235"/>
    </location>
</feature>
<sequence>MSLLQKESVNRTGILFNPIDGRKLRDFAEEQPADPNAPPTSIATMRAACAAEADPIGSIPVDGMADMAAAGTSSDVVATPVSPMFLDRLGERLAFERSGVRLYEALISKVESYGEGDGKMKARLEHFRAEEAEHFALLCDCIVELGADPTAQTPAADVCGVTSMGFVQVMCDPRTDVSQALTALLAVEATDQCGWELLIAMAQAEGLSEMVDAFGDALKQENEHLTSVKQWLSDIATGGA</sequence>
<evidence type="ECO:0000313" key="2">
    <source>
        <dbReference type="EMBL" id="AKK24676.1"/>
    </source>
</evidence>
<dbReference type="KEGG" id="pox:MB84_28000"/>
<dbReference type="Pfam" id="PF00210">
    <property type="entry name" value="Ferritin"/>
    <property type="match status" value="1"/>
</dbReference>
<dbReference type="InterPro" id="IPR009078">
    <property type="entry name" value="Ferritin-like_SF"/>
</dbReference>
<evidence type="ECO:0000259" key="1">
    <source>
        <dbReference type="Pfam" id="PF00210"/>
    </source>
</evidence>
<dbReference type="SUPFAM" id="SSF47240">
    <property type="entry name" value="Ferritin-like"/>
    <property type="match status" value="1"/>
</dbReference>
<protein>
    <recommendedName>
        <fullName evidence="1">Ferritin/DPS domain-containing protein</fullName>
    </recommendedName>
</protein>
<dbReference type="InterPro" id="IPR012347">
    <property type="entry name" value="Ferritin-like"/>
</dbReference>
<evidence type="ECO:0000313" key="3">
    <source>
        <dbReference type="Proteomes" id="UP000035050"/>
    </source>
</evidence>
<gene>
    <name evidence="2" type="ORF">MB84_28000</name>
</gene>
<keyword evidence="3" id="KW-1185">Reference proteome</keyword>